<feature type="transmembrane region" description="Helical" evidence="1">
    <location>
        <begin position="53"/>
        <end position="75"/>
    </location>
</feature>
<feature type="transmembrane region" description="Helical" evidence="1">
    <location>
        <begin position="341"/>
        <end position="360"/>
    </location>
</feature>
<name>A0A927BQB6_9BACL</name>
<proteinExistence type="predicted"/>
<keyword evidence="1" id="KW-1133">Transmembrane helix</keyword>
<feature type="domain" description="DUF5808" evidence="3">
    <location>
        <begin position="316"/>
        <end position="341"/>
    </location>
</feature>
<feature type="transmembrane region" description="Helical" evidence="1">
    <location>
        <begin position="6"/>
        <end position="26"/>
    </location>
</feature>
<evidence type="ECO:0000256" key="1">
    <source>
        <dbReference type="SAM" id="Phobius"/>
    </source>
</evidence>
<dbReference type="Proteomes" id="UP000621560">
    <property type="component" value="Unassembled WGS sequence"/>
</dbReference>
<dbReference type="Pfam" id="PF19124">
    <property type="entry name" value="DUF5808"/>
    <property type="match status" value="1"/>
</dbReference>
<evidence type="ECO:0000259" key="3">
    <source>
        <dbReference type="Pfam" id="PF19124"/>
    </source>
</evidence>
<dbReference type="PANTHER" id="PTHR37810">
    <property type="entry name" value="IMMUNITY PROTEIN SDPI"/>
    <property type="match status" value="1"/>
</dbReference>
<feature type="transmembrane region" description="Helical" evidence="1">
    <location>
        <begin position="264"/>
        <end position="285"/>
    </location>
</feature>
<dbReference type="GO" id="GO:0009636">
    <property type="term" value="P:response to toxic substance"/>
    <property type="evidence" value="ECO:0007669"/>
    <property type="project" value="TreeGrafter"/>
</dbReference>
<organism evidence="4 5">
    <name type="scientific">Paenibacillus sabuli</name>
    <dbReference type="NCBI Taxonomy" id="2772509"/>
    <lineage>
        <taxon>Bacteria</taxon>
        <taxon>Bacillati</taxon>
        <taxon>Bacillota</taxon>
        <taxon>Bacilli</taxon>
        <taxon>Bacillales</taxon>
        <taxon>Paenibacillaceae</taxon>
        <taxon>Paenibacillus</taxon>
    </lineage>
</organism>
<keyword evidence="1" id="KW-0812">Transmembrane</keyword>
<dbReference type="InterPro" id="IPR012867">
    <property type="entry name" value="DUF1648"/>
</dbReference>
<evidence type="ECO:0000313" key="4">
    <source>
        <dbReference type="EMBL" id="MBD2844783.1"/>
    </source>
</evidence>
<evidence type="ECO:0000259" key="2">
    <source>
        <dbReference type="Pfam" id="PF07853"/>
    </source>
</evidence>
<dbReference type="Pfam" id="PF07853">
    <property type="entry name" value="DUF1648"/>
    <property type="match status" value="1"/>
</dbReference>
<reference evidence="4" key="1">
    <citation type="submission" date="2020-09" db="EMBL/GenBank/DDBJ databases">
        <title>A novel bacterium of genus Paenibacillus, isolated from South China Sea.</title>
        <authorList>
            <person name="Huang H."/>
            <person name="Mo K."/>
            <person name="Hu Y."/>
        </authorList>
    </citation>
    <scope>NUCLEOTIDE SEQUENCE</scope>
    <source>
        <strain evidence="4">IB182496</strain>
    </source>
</reference>
<feature type="domain" description="DUF1648" evidence="2">
    <location>
        <begin position="147"/>
        <end position="188"/>
    </location>
</feature>
<evidence type="ECO:0000313" key="5">
    <source>
        <dbReference type="Proteomes" id="UP000621560"/>
    </source>
</evidence>
<keyword evidence="1" id="KW-0472">Membrane</keyword>
<feature type="transmembrane region" description="Helical" evidence="1">
    <location>
        <begin position="233"/>
        <end position="252"/>
    </location>
</feature>
<sequence>MNDGMWLWLALVDLVILTAFAMLGIWQRRILLGVYVPPAHRGDAEVVAMRRSYVWTVVAVLALVAAAGSVALWLLPEALETVLAGTFSLQFVAAIAVYGRFHHRARALKAQAEWGGPSQPARRVASLTYRRELGQPGLRWYAVHLGVVAVSVVAAALMWDRIPEVFAIHFNVRGEADGWSERTVQGVFGQNLVQLVLIAIFAGTATAIGRMRQQLDPDDPQRSLAKRKQYNRLSAYFLWALSLLVTLFLSLLQGMTLYGWPQRWALGLGLALPLVILIAVGLFLYQLRSKGLESIGDEQAQADRYWRLGGLVYYNPADPALLVEKRVGVGMTVNFARPLSWLLLGAVLAVASGTALIAILTSG</sequence>
<dbReference type="AlphaFoldDB" id="A0A927BQB6"/>
<feature type="transmembrane region" description="Helical" evidence="1">
    <location>
        <begin position="192"/>
        <end position="212"/>
    </location>
</feature>
<dbReference type="InterPro" id="IPR043831">
    <property type="entry name" value="DUF5808"/>
</dbReference>
<feature type="transmembrane region" description="Helical" evidence="1">
    <location>
        <begin position="81"/>
        <end position="101"/>
    </location>
</feature>
<gene>
    <name evidence="4" type="ORF">IDH44_06235</name>
</gene>
<comment type="caution">
    <text evidence="4">The sequence shown here is derived from an EMBL/GenBank/DDBJ whole genome shotgun (WGS) entry which is preliminary data.</text>
</comment>
<protein>
    <submittedName>
        <fullName evidence="4">DUF1648 domain-containing protein</fullName>
    </submittedName>
</protein>
<dbReference type="RefSeq" id="WP_190915781.1">
    <property type="nucleotide sequence ID" value="NZ_JACXIZ010000012.1"/>
</dbReference>
<dbReference type="EMBL" id="JACXIZ010000012">
    <property type="protein sequence ID" value="MBD2844783.1"/>
    <property type="molecule type" value="Genomic_DNA"/>
</dbReference>
<keyword evidence="5" id="KW-1185">Reference proteome</keyword>
<accession>A0A927BQB6</accession>
<dbReference type="PANTHER" id="PTHR37810:SF9">
    <property type="entry name" value="MEMBRANE PROTEIN"/>
    <property type="match status" value="1"/>
</dbReference>
<feature type="transmembrane region" description="Helical" evidence="1">
    <location>
        <begin position="140"/>
        <end position="159"/>
    </location>
</feature>